<dbReference type="SUPFAM" id="SSF52425">
    <property type="entry name" value="Cryptochrome/photolyase, N-terminal domain"/>
    <property type="match status" value="1"/>
</dbReference>
<keyword evidence="3 6" id="KW-0157">Chromophore</keyword>
<dbReference type="AlphaFoldDB" id="A0A4Q7ZIZ5"/>
<dbReference type="Pfam" id="PF03441">
    <property type="entry name" value="FAD_binding_7"/>
    <property type="match status" value="1"/>
</dbReference>
<evidence type="ECO:0000256" key="6">
    <source>
        <dbReference type="RuleBase" id="RU004182"/>
    </source>
</evidence>
<gene>
    <name evidence="9" type="ORF">EV385_2629</name>
</gene>
<feature type="binding site" evidence="4">
    <location>
        <begin position="235"/>
        <end position="239"/>
    </location>
    <ligand>
        <name>FAD</name>
        <dbReference type="ChEBI" id="CHEBI:57692"/>
    </ligand>
</feature>
<dbReference type="OrthoDB" id="9772484at2"/>
<reference evidence="9 10" key="1">
    <citation type="submission" date="2019-02" db="EMBL/GenBank/DDBJ databases">
        <title>Sequencing the genomes of 1000 actinobacteria strains.</title>
        <authorList>
            <person name="Klenk H.-P."/>
        </authorList>
    </citation>
    <scope>NUCLEOTIDE SEQUENCE [LARGE SCALE GENOMIC DNA]</scope>
    <source>
        <strain evidence="9 10">DSM 45162</strain>
    </source>
</reference>
<dbReference type="GO" id="GO:0071949">
    <property type="term" value="F:FAD binding"/>
    <property type="evidence" value="ECO:0007669"/>
    <property type="project" value="TreeGrafter"/>
</dbReference>
<dbReference type="Gene3D" id="1.25.40.80">
    <property type="match status" value="1"/>
</dbReference>
<dbReference type="PROSITE" id="PS00394">
    <property type="entry name" value="DNA_PHOTOLYASES_1_1"/>
    <property type="match status" value="1"/>
</dbReference>
<proteinExistence type="inferred from homology"/>
<evidence type="ECO:0000256" key="4">
    <source>
        <dbReference type="PIRSR" id="PIRSR602081-1"/>
    </source>
</evidence>
<dbReference type="PRINTS" id="PR00147">
    <property type="entry name" value="DNAPHOTLYASE"/>
</dbReference>
<comment type="cofactor">
    <cofactor evidence="4">
        <name>FAD</name>
        <dbReference type="ChEBI" id="CHEBI:57692"/>
    </cofactor>
    <text evidence="4">Binds 1 FAD per subunit.</text>
</comment>
<protein>
    <submittedName>
        <fullName evidence="9">Deoxyribodipyrimidine photo-lyase</fullName>
    </submittedName>
</protein>
<dbReference type="InterPro" id="IPR036134">
    <property type="entry name" value="Crypto/Photolyase_FAD-like_sf"/>
</dbReference>
<dbReference type="InterPro" id="IPR014729">
    <property type="entry name" value="Rossmann-like_a/b/a_fold"/>
</dbReference>
<evidence type="ECO:0000256" key="1">
    <source>
        <dbReference type="ARBA" id="ARBA00022630"/>
    </source>
</evidence>
<feature type="binding site" evidence="4">
    <location>
        <position position="223"/>
    </location>
    <ligand>
        <name>FAD</name>
        <dbReference type="ChEBI" id="CHEBI:57692"/>
    </ligand>
</feature>
<evidence type="ECO:0000313" key="10">
    <source>
        <dbReference type="Proteomes" id="UP000292564"/>
    </source>
</evidence>
<keyword evidence="10" id="KW-1185">Reference proteome</keyword>
<dbReference type="InterPro" id="IPR018394">
    <property type="entry name" value="DNA_photolyase_1_CS_C"/>
</dbReference>
<dbReference type="PANTHER" id="PTHR11455">
    <property type="entry name" value="CRYPTOCHROME"/>
    <property type="match status" value="1"/>
</dbReference>
<dbReference type="Gene3D" id="3.40.50.620">
    <property type="entry name" value="HUPs"/>
    <property type="match status" value="1"/>
</dbReference>
<dbReference type="Pfam" id="PF00875">
    <property type="entry name" value="DNA_photolyase"/>
    <property type="match status" value="1"/>
</dbReference>
<keyword evidence="1 4" id="KW-0285">Flavoprotein</keyword>
<feature type="region of interest" description="Disordered" evidence="7">
    <location>
        <begin position="169"/>
        <end position="198"/>
    </location>
</feature>
<comment type="caution">
    <text evidence="9">The sequence shown here is derived from an EMBL/GenBank/DDBJ whole genome shotgun (WGS) entry which is preliminary data.</text>
</comment>
<comment type="similarity">
    <text evidence="6">Belongs to the DNA photolyase family.</text>
</comment>
<sequence length="455" mass="50347">MRTAIVLLTRDLRVRDHPALAAACAAADRVVPLFVFDPDLQAISANRTRFLYQALADLRHTLRGRGGDLVVRHGDPVAQTIRTAQAVAADAVAITADISGYARSREHRLARECTRHRLALRAFPGITVVEPGALRPAGGGDHYRVFSPYNRAWQAAAWRDEVTAPHAIRLPDGLDPGDLPPAPPGESPDAAPGGETAGQHRLHAWLTGAAGHGRGVTERIPGYADHHDDLAADATSRLSPYLRFGCVSPLAVANAARALDGPGPAAFVRQLCWRDFYHQVALAFPRLATDAYRAPAEPPWRRDPAALRHWQDGQTGVPVVDAGMRQLRAEGWMHNRARLITAAYLAKHLRLDWRDGVRWFFRWLLDGDIANNAGNWQWVAGTGNDTRPYRRFNPIRQAHRFDPDGEYVRRYLPELAAVPGGTVHEPWRLPGTVRRDLDYPPPLESPGEEPTWLRA</sequence>
<dbReference type="EMBL" id="SHKY01000001">
    <property type="protein sequence ID" value="RZU50840.1"/>
    <property type="molecule type" value="Genomic_DNA"/>
</dbReference>
<dbReference type="Proteomes" id="UP000292564">
    <property type="component" value="Unassembled WGS sequence"/>
</dbReference>
<keyword evidence="2 4" id="KW-0274">FAD</keyword>
<dbReference type="InterPro" id="IPR006050">
    <property type="entry name" value="DNA_photolyase_N"/>
</dbReference>
<dbReference type="GO" id="GO:0009416">
    <property type="term" value="P:response to light stimulus"/>
    <property type="evidence" value="ECO:0007669"/>
    <property type="project" value="TreeGrafter"/>
</dbReference>
<dbReference type="Gene3D" id="1.10.579.10">
    <property type="entry name" value="DNA Cyclobutane Dipyrimidine Photolyase, subunit A, domain 3"/>
    <property type="match status" value="1"/>
</dbReference>
<feature type="site" description="Electron transfer via tryptophanyl radical" evidence="5">
    <location>
        <position position="376"/>
    </location>
</feature>
<accession>A0A4Q7ZIZ5</accession>
<dbReference type="InterPro" id="IPR002081">
    <property type="entry name" value="Cryptochrome/DNA_photolyase_1"/>
</dbReference>
<dbReference type="InterPro" id="IPR005101">
    <property type="entry name" value="Cryptochr/Photolyase_FAD-bd"/>
</dbReference>
<evidence type="ECO:0000259" key="8">
    <source>
        <dbReference type="PROSITE" id="PS51645"/>
    </source>
</evidence>
<dbReference type="GO" id="GO:0003677">
    <property type="term" value="F:DNA binding"/>
    <property type="evidence" value="ECO:0007669"/>
    <property type="project" value="TreeGrafter"/>
</dbReference>
<name>A0A4Q7ZIZ5_9ACTN</name>
<keyword evidence="9" id="KW-0456">Lyase</keyword>
<evidence type="ECO:0000313" key="9">
    <source>
        <dbReference type="EMBL" id="RZU50840.1"/>
    </source>
</evidence>
<evidence type="ECO:0000256" key="2">
    <source>
        <dbReference type="ARBA" id="ARBA00022827"/>
    </source>
</evidence>
<dbReference type="GO" id="GO:0006139">
    <property type="term" value="P:nucleobase-containing compound metabolic process"/>
    <property type="evidence" value="ECO:0007669"/>
    <property type="project" value="UniProtKB-ARBA"/>
</dbReference>
<evidence type="ECO:0000256" key="3">
    <source>
        <dbReference type="ARBA" id="ARBA00022991"/>
    </source>
</evidence>
<feature type="site" description="Electron transfer via tryptophanyl radical" evidence="5">
    <location>
        <position position="353"/>
    </location>
</feature>
<dbReference type="InterPro" id="IPR036155">
    <property type="entry name" value="Crypto/Photolyase_N_sf"/>
</dbReference>
<dbReference type="SUPFAM" id="SSF48173">
    <property type="entry name" value="Cryptochrome/photolyase FAD-binding domain"/>
    <property type="match status" value="1"/>
</dbReference>
<dbReference type="RefSeq" id="WP_130509709.1">
    <property type="nucleotide sequence ID" value="NZ_SHKY01000001.1"/>
</dbReference>
<dbReference type="GO" id="GO:0003904">
    <property type="term" value="F:deoxyribodipyrimidine photo-lyase activity"/>
    <property type="evidence" value="ECO:0007669"/>
    <property type="project" value="TreeGrafter"/>
</dbReference>
<dbReference type="PROSITE" id="PS51645">
    <property type="entry name" value="PHR_CRY_ALPHA_BETA"/>
    <property type="match status" value="1"/>
</dbReference>
<feature type="binding site" evidence="4">
    <location>
        <begin position="270"/>
        <end position="277"/>
    </location>
    <ligand>
        <name>FAD</name>
        <dbReference type="ChEBI" id="CHEBI:57692"/>
    </ligand>
</feature>
<dbReference type="GO" id="GO:0006950">
    <property type="term" value="P:response to stress"/>
    <property type="evidence" value="ECO:0007669"/>
    <property type="project" value="UniProtKB-ARBA"/>
</dbReference>
<feature type="binding site" evidence="4">
    <location>
        <begin position="366"/>
        <end position="368"/>
    </location>
    <ligand>
        <name>FAD</name>
        <dbReference type="ChEBI" id="CHEBI:57692"/>
    </ligand>
</feature>
<organism evidence="9 10">
    <name type="scientific">Krasilnikovia cinnamomea</name>
    <dbReference type="NCBI Taxonomy" id="349313"/>
    <lineage>
        <taxon>Bacteria</taxon>
        <taxon>Bacillati</taxon>
        <taxon>Actinomycetota</taxon>
        <taxon>Actinomycetes</taxon>
        <taxon>Micromonosporales</taxon>
        <taxon>Micromonosporaceae</taxon>
        <taxon>Krasilnikovia</taxon>
    </lineage>
</organism>
<evidence type="ECO:0000256" key="7">
    <source>
        <dbReference type="SAM" id="MobiDB-lite"/>
    </source>
</evidence>
<feature type="site" description="Electron transfer via tryptophanyl radical" evidence="5">
    <location>
        <position position="300"/>
    </location>
</feature>
<feature type="binding site" evidence="4">
    <location>
        <position position="267"/>
    </location>
    <ligand>
        <name>FAD</name>
        <dbReference type="ChEBI" id="CHEBI:57692"/>
    </ligand>
</feature>
<dbReference type="PANTHER" id="PTHR11455:SF9">
    <property type="entry name" value="CRYPTOCHROME CIRCADIAN CLOCK 5 ISOFORM X1"/>
    <property type="match status" value="1"/>
</dbReference>
<feature type="domain" description="Photolyase/cryptochrome alpha/beta" evidence="8">
    <location>
        <begin position="2"/>
        <end position="128"/>
    </location>
</feature>
<evidence type="ECO:0000256" key="5">
    <source>
        <dbReference type="PIRSR" id="PIRSR602081-2"/>
    </source>
</evidence>